<evidence type="ECO:0000256" key="3">
    <source>
        <dbReference type="ARBA" id="ARBA00015522"/>
    </source>
</evidence>
<organism evidence="5">
    <name type="scientific">Odontella aurita</name>
    <dbReference type="NCBI Taxonomy" id="265563"/>
    <lineage>
        <taxon>Eukaryota</taxon>
        <taxon>Sar</taxon>
        <taxon>Stramenopiles</taxon>
        <taxon>Ochrophyta</taxon>
        <taxon>Bacillariophyta</taxon>
        <taxon>Mediophyceae</taxon>
        <taxon>Biddulphiophycidae</taxon>
        <taxon>Eupodiscales</taxon>
        <taxon>Odontellaceae</taxon>
        <taxon>Odontella</taxon>
    </lineage>
</organism>
<accession>A0A7S4JJM1</accession>
<comment type="similarity">
    <text evidence="2">Belongs to the NOP16 family.</text>
</comment>
<evidence type="ECO:0000256" key="2">
    <source>
        <dbReference type="ARBA" id="ARBA00008479"/>
    </source>
</evidence>
<name>A0A7S4JJM1_9STRA</name>
<dbReference type="EMBL" id="HBKQ01041328">
    <property type="protein sequence ID" value="CAE2265068.1"/>
    <property type="molecule type" value="Transcribed_RNA"/>
</dbReference>
<evidence type="ECO:0000256" key="4">
    <source>
        <dbReference type="ARBA" id="ARBA00023242"/>
    </source>
</evidence>
<evidence type="ECO:0000313" key="5">
    <source>
        <dbReference type="EMBL" id="CAE2265068.1"/>
    </source>
</evidence>
<dbReference type="InterPro" id="IPR019002">
    <property type="entry name" value="Ribosome_biogenesis_Nop16"/>
</dbReference>
<dbReference type="GO" id="GO:0005730">
    <property type="term" value="C:nucleolus"/>
    <property type="evidence" value="ECO:0007669"/>
    <property type="project" value="UniProtKB-SubCell"/>
</dbReference>
<dbReference type="Pfam" id="PF09420">
    <property type="entry name" value="Nop16"/>
    <property type="match status" value="1"/>
</dbReference>
<keyword evidence="4" id="KW-0539">Nucleus</keyword>
<dbReference type="AlphaFoldDB" id="A0A7S4JJM1"/>
<protein>
    <recommendedName>
        <fullName evidence="3">Nucleolar protein 16</fullName>
    </recommendedName>
</protein>
<dbReference type="PANTHER" id="PTHR13243">
    <property type="entry name" value="HSPC111 PROTEIN-RELATED"/>
    <property type="match status" value="1"/>
</dbReference>
<dbReference type="PANTHER" id="PTHR13243:SF1">
    <property type="entry name" value="NUCLEOLAR PROTEIN 16"/>
    <property type="match status" value="1"/>
</dbReference>
<reference evidence="5" key="1">
    <citation type="submission" date="2021-01" db="EMBL/GenBank/DDBJ databases">
        <authorList>
            <person name="Corre E."/>
            <person name="Pelletier E."/>
            <person name="Niang G."/>
            <person name="Scheremetjew M."/>
            <person name="Finn R."/>
            <person name="Kale V."/>
            <person name="Holt S."/>
            <person name="Cochrane G."/>
            <person name="Meng A."/>
            <person name="Brown T."/>
            <person name="Cohen L."/>
        </authorList>
    </citation>
    <scope>NUCLEOTIDE SEQUENCE</scope>
    <source>
        <strain evidence="5">Isolate 1302-5</strain>
    </source>
</reference>
<dbReference type="GO" id="GO:0042273">
    <property type="term" value="P:ribosomal large subunit biogenesis"/>
    <property type="evidence" value="ECO:0007669"/>
    <property type="project" value="TreeGrafter"/>
</dbReference>
<sequence>MVRKARNKKRRAGRIGKVKLKTSAYAKYKPPQICDHAVRSTWDPTKTPRINLANMGLASTVNESVSKRNLGQTLPDGVDGEHLRRKKEDGKTAIELFDIPESDDIPKRTKSQVMLPLSVEDQEYVARCMAKHGDDYSKMSRDIKVNDMQHTENKLRKMGARFLLLEEGQRRVEVPEGVKGLVLSVRGQ</sequence>
<proteinExistence type="inferred from homology"/>
<gene>
    <name evidence="5" type="ORF">OAUR00152_LOCUS28509</name>
</gene>
<comment type="subcellular location">
    <subcellularLocation>
        <location evidence="1">Nucleus</location>
        <location evidence="1">Nucleolus</location>
    </subcellularLocation>
</comment>
<evidence type="ECO:0000256" key="1">
    <source>
        <dbReference type="ARBA" id="ARBA00004604"/>
    </source>
</evidence>